<reference evidence="2" key="1">
    <citation type="journal article" date="2020" name="Nature">
        <title>Giant virus diversity and host interactions through global metagenomics.</title>
        <authorList>
            <person name="Schulz F."/>
            <person name="Roux S."/>
            <person name="Paez-Espino D."/>
            <person name="Jungbluth S."/>
            <person name="Walsh D.A."/>
            <person name="Denef V.J."/>
            <person name="McMahon K.D."/>
            <person name="Konstantinidis K.T."/>
            <person name="Eloe-Fadrosh E.A."/>
            <person name="Kyrpides N.C."/>
            <person name="Woyke T."/>
        </authorList>
    </citation>
    <scope>NUCLEOTIDE SEQUENCE</scope>
    <source>
        <strain evidence="2">GVMAG-M-3300027833-19</strain>
    </source>
</reference>
<evidence type="ECO:0000256" key="1">
    <source>
        <dbReference type="SAM" id="Phobius"/>
    </source>
</evidence>
<evidence type="ECO:0000313" key="2">
    <source>
        <dbReference type="EMBL" id="QHU30662.1"/>
    </source>
</evidence>
<dbReference type="EMBL" id="MN740511">
    <property type="protein sequence ID" value="QHU30662.1"/>
    <property type="molecule type" value="Genomic_DNA"/>
</dbReference>
<protein>
    <submittedName>
        <fullName evidence="2">Uncharacterized protein</fullName>
    </submittedName>
</protein>
<keyword evidence="1" id="KW-0472">Membrane</keyword>
<proteinExistence type="predicted"/>
<keyword evidence="1" id="KW-0812">Transmembrane</keyword>
<dbReference type="AlphaFoldDB" id="A0A6C0LN15"/>
<feature type="transmembrane region" description="Helical" evidence="1">
    <location>
        <begin position="30"/>
        <end position="51"/>
    </location>
</feature>
<keyword evidence="1" id="KW-1133">Transmembrane helix</keyword>
<name>A0A6C0LN15_9ZZZZ</name>
<organism evidence="2">
    <name type="scientific">viral metagenome</name>
    <dbReference type="NCBI Taxonomy" id="1070528"/>
    <lineage>
        <taxon>unclassified sequences</taxon>
        <taxon>metagenomes</taxon>
        <taxon>organismal metagenomes</taxon>
    </lineage>
</organism>
<accession>A0A6C0LN15</accession>
<sequence>MSLPPFKLIDNLKDVGNTILDNNQSYSHRFLYASLILCIITLILMIVWSIFGMTLYIAMWTSYTANLCAFISFAFMFFGKSPLKK</sequence>
<feature type="transmembrane region" description="Helical" evidence="1">
    <location>
        <begin position="57"/>
        <end position="78"/>
    </location>
</feature>